<dbReference type="RefSeq" id="WP_179919593.1">
    <property type="nucleotide sequence ID" value="NZ_CP058909.1"/>
</dbReference>
<dbReference type="EMBL" id="CP058909">
    <property type="protein sequence ID" value="QLH84510.1"/>
    <property type="molecule type" value="Genomic_DNA"/>
</dbReference>
<feature type="binding site" evidence="3">
    <location>
        <position position="150"/>
    </location>
    <ligand>
        <name>Mn(2+)</name>
        <dbReference type="ChEBI" id="CHEBI:29035"/>
        <label>2</label>
    </ligand>
</feature>
<dbReference type="KEGG" id="hpel:HZS54_23970"/>
<dbReference type="GO" id="GO:0030145">
    <property type="term" value="F:manganese ion binding"/>
    <property type="evidence" value="ECO:0007669"/>
    <property type="project" value="UniProtKB-UniRule"/>
</dbReference>
<dbReference type="Gene3D" id="3.60.21.10">
    <property type="match status" value="1"/>
</dbReference>
<comment type="function">
    <text evidence="3">Part of the Rad50/Mre11 complex, which is involved in the early steps of DNA double-strand break (DSB) repair. Mre11 binds to DSB ends and has both double-stranded 3'-5' exonuclease activity and single-stranded endonuclease activity.</text>
</comment>
<evidence type="ECO:0000313" key="6">
    <source>
        <dbReference type="EMBL" id="QLH84510.1"/>
    </source>
</evidence>
<dbReference type="EC" id="3.1.-.-" evidence="3"/>
<dbReference type="PANTHER" id="PTHR30337:SF0">
    <property type="entry name" value="NUCLEASE SBCCD SUBUNIT D"/>
    <property type="match status" value="1"/>
</dbReference>
<keyword evidence="3" id="KW-0378">Hydrolase</keyword>
<dbReference type="Proteomes" id="UP000509346">
    <property type="component" value="Chromosome"/>
</dbReference>
<reference evidence="6 7" key="1">
    <citation type="submission" date="2020-07" db="EMBL/GenBank/DDBJ databases">
        <title>Halosimplex litoreum sp. nov. and Halosimplex rubrum sp. nov., isolated from different salt environments.</title>
        <authorList>
            <person name="Cui H."/>
        </authorList>
    </citation>
    <scope>NUCLEOTIDE SEQUENCE [LARGE SCALE GENOMIC DNA]</scope>
    <source>
        <strain evidence="6 7">R2</strain>
    </source>
</reference>
<feature type="active site" description="Proton donor" evidence="3">
    <location>
        <position position="86"/>
    </location>
</feature>
<feature type="binding site" evidence="3">
    <location>
        <position position="50"/>
    </location>
    <ligand>
        <name>Mn(2+)</name>
        <dbReference type="ChEBI" id="CHEBI:29035"/>
        <label>1</label>
    </ligand>
</feature>
<evidence type="ECO:0000256" key="4">
    <source>
        <dbReference type="SAM" id="MobiDB-lite"/>
    </source>
</evidence>
<gene>
    <name evidence="3" type="primary">mre11</name>
    <name evidence="6" type="ORF">HZS54_23970</name>
</gene>
<dbReference type="GO" id="GO:0008408">
    <property type="term" value="F:3'-5' exonuclease activity"/>
    <property type="evidence" value="ECO:0007669"/>
    <property type="project" value="UniProtKB-UniRule"/>
</dbReference>
<dbReference type="InterPro" id="IPR029052">
    <property type="entry name" value="Metallo-depent_PP-like"/>
</dbReference>
<keyword evidence="3" id="KW-0269">Exonuclease</keyword>
<feature type="domain" description="Calcineurin-like phosphoesterase" evidence="5">
    <location>
        <begin position="3"/>
        <end position="103"/>
    </location>
</feature>
<dbReference type="InterPro" id="IPR004843">
    <property type="entry name" value="Calcineurin-like_PHP"/>
</dbReference>
<dbReference type="InterPro" id="IPR032885">
    <property type="entry name" value="Mre11_archaea-type"/>
</dbReference>
<evidence type="ECO:0000256" key="2">
    <source>
        <dbReference type="ARBA" id="ARBA00023204"/>
    </source>
</evidence>
<evidence type="ECO:0000256" key="1">
    <source>
        <dbReference type="ARBA" id="ARBA00022763"/>
    </source>
</evidence>
<dbReference type="AlphaFoldDB" id="A0A7D5TCD3"/>
<keyword evidence="1 3" id="KW-0227">DNA damage</keyword>
<dbReference type="SUPFAM" id="SSF56300">
    <property type="entry name" value="Metallo-dependent phosphatases"/>
    <property type="match status" value="1"/>
</dbReference>
<dbReference type="NCBIfam" id="NF041030">
    <property type="entry name" value="Mre11_Halo"/>
    <property type="match status" value="1"/>
</dbReference>
<keyword evidence="3" id="KW-0255">Endonuclease</keyword>
<feature type="binding site" evidence="3">
    <location>
        <position position="9"/>
    </location>
    <ligand>
        <name>Mn(2+)</name>
        <dbReference type="ChEBI" id="CHEBI:29035"/>
        <label>1</label>
    </ligand>
</feature>
<sequence>MTRVIHTGDTHLGYRQYHRPERKRDYLDAFRQVADDAVADDVDAVVHAGDLFHDRRPTLDDIMGALSVLRTLDDAGVPFLAVVGNHEAKREGQWLDLFESLGLATRLGPDPVQAGSTAFYGLDFVPRSKREGFELDLDPHDADHAALVTHGLFEPFDFGEWDPREIFATTDVEFDALLLGDNHHAETAQIDDTWVTYCGSTERTSAAERDERGYNVVEFDGEVDIRRRGLDTREFVFVDLELGEGEGVERVRQRVGEYDLEDAVVVVSIDGEGEPVTPAAVEEFALDRGALVARVTDRRETADETEREVSFADPDDAVRERVRELGLSDAARSIDETVRASKVADSNVDDVVQDEVADLVEDGDPAAFESVDPGDEETDGEASATDDDGPEAAETDGDGAVAASAAADGGDPADEYGDTDTESGGDAEAPETGESGDEKSPGDGDGQATWGEFE</sequence>
<dbReference type="HAMAP" id="MF_02044">
    <property type="entry name" value="Mre11"/>
    <property type="match status" value="1"/>
</dbReference>
<dbReference type="GO" id="GO:0000403">
    <property type="term" value="F:Y-form DNA binding"/>
    <property type="evidence" value="ECO:0007669"/>
    <property type="project" value="UniProtKB-UniRule"/>
</dbReference>
<accession>A0A7D5TCD3</accession>
<dbReference type="GO" id="GO:0006302">
    <property type="term" value="P:double-strand break repair"/>
    <property type="evidence" value="ECO:0007669"/>
    <property type="project" value="UniProtKB-UniRule"/>
</dbReference>
<evidence type="ECO:0000313" key="7">
    <source>
        <dbReference type="Proteomes" id="UP000509346"/>
    </source>
</evidence>
<dbReference type="GO" id="GO:0045027">
    <property type="term" value="F:DNA end binding"/>
    <property type="evidence" value="ECO:0007669"/>
    <property type="project" value="UniProtKB-UniRule"/>
</dbReference>
<evidence type="ECO:0000259" key="5">
    <source>
        <dbReference type="Pfam" id="PF00149"/>
    </source>
</evidence>
<feature type="binding site" evidence="3">
    <location>
        <position position="50"/>
    </location>
    <ligand>
        <name>Mn(2+)</name>
        <dbReference type="ChEBI" id="CHEBI:29035"/>
        <label>2</label>
    </ligand>
</feature>
<dbReference type="InterPro" id="IPR054879">
    <property type="entry name" value="Mre11_Halo"/>
</dbReference>
<evidence type="ECO:0000256" key="3">
    <source>
        <dbReference type="HAMAP-Rule" id="MF_02044"/>
    </source>
</evidence>
<feature type="binding site" evidence="3">
    <location>
        <position position="183"/>
    </location>
    <ligand>
        <name>Mn(2+)</name>
        <dbReference type="ChEBI" id="CHEBI:29035"/>
        <label>1</label>
    </ligand>
</feature>
<comment type="caution">
    <text evidence="3">Lacks conserved residue(s) required for the propagation of feature annotation.</text>
</comment>
<dbReference type="PANTHER" id="PTHR30337">
    <property type="entry name" value="COMPONENT OF ATP-DEPENDENT DSDNA EXONUCLEASE"/>
    <property type="match status" value="1"/>
</dbReference>
<comment type="cofactor">
    <cofactor evidence="3">
        <name>Mn(2+)</name>
        <dbReference type="ChEBI" id="CHEBI:29035"/>
    </cofactor>
    <text evidence="3">Binds 2 manganese ions per subunit.</text>
</comment>
<dbReference type="GeneID" id="56085717"/>
<keyword evidence="3" id="KW-0540">Nuclease</keyword>
<keyword evidence="3" id="KW-0464">Manganese</keyword>
<feature type="compositionally biased region" description="Acidic residues" evidence="4">
    <location>
        <begin position="411"/>
        <end position="435"/>
    </location>
</feature>
<dbReference type="Pfam" id="PF00149">
    <property type="entry name" value="Metallophos"/>
    <property type="match status" value="1"/>
</dbReference>
<organism evidence="6 7">
    <name type="scientific">Halosimplex pelagicum</name>
    <dbReference type="NCBI Taxonomy" id="869886"/>
    <lineage>
        <taxon>Archaea</taxon>
        <taxon>Methanobacteriati</taxon>
        <taxon>Methanobacteriota</taxon>
        <taxon>Stenosarchaea group</taxon>
        <taxon>Halobacteria</taxon>
        <taxon>Halobacteriales</taxon>
        <taxon>Haloarculaceae</taxon>
        <taxon>Halosimplex</taxon>
    </lineage>
</organism>
<comment type="subunit">
    <text evidence="3">Homodimer. Forms a heterotetramer composed of two Mre11 subunits and two Rad50 subunits.</text>
</comment>
<feature type="binding site" evidence="3">
    <location>
        <position position="11"/>
    </location>
    <ligand>
        <name>Mn(2+)</name>
        <dbReference type="ChEBI" id="CHEBI:29035"/>
        <label>1</label>
    </ligand>
</feature>
<feature type="region of interest" description="Disordered" evidence="4">
    <location>
        <begin position="360"/>
        <end position="454"/>
    </location>
</feature>
<comment type="activity regulation">
    <text evidence="3">Nuclease activity is regulated by Rad50.</text>
</comment>
<dbReference type="InterPro" id="IPR050535">
    <property type="entry name" value="DNA_Repair-Maintenance_Comp"/>
</dbReference>
<proteinExistence type="inferred from homology"/>
<feature type="binding site" evidence="3">
    <location>
        <position position="85"/>
    </location>
    <ligand>
        <name>Mn(2+)</name>
        <dbReference type="ChEBI" id="CHEBI:29035"/>
        <label>2</label>
    </ligand>
</feature>
<feature type="compositionally biased region" description="Low complexity" evidence="4">
    <location>
        <begin position="398"/>
        <end position="410"/>
    </location>
</feature>
<protein>
    <recommendedName>
        <fullName evidence="3">DNA double-strand break repair protein Mre11</fullName>
        <ecNumber evidence="3">3.1.-.-</ecNumber>
    </recommendedName>
</protein>
<comment type="similarity">
    <text evidence="3">Belongs to the MRE11/RAD32 family.</text>
</comment>
<keyword evidence="7" id="KW-1185">Reference proteome</keyword>
<dbReference type="OrthoDB" id="11638at2157"/>
<feature type="compositionally biased region" description="Acidic residues" evidence="4">
    <location>
        <begin position="372"/>
        <end position="397"/>
    </location>
</feature>
<keyword evidence="2 3" id="KW-0234">DNA repair</keyword>
<dbReference type="GO" id="GO:0004519">
    <property type="term" value="F:endonuclease activity"/>
    <property type="evidence" value="ECO:0007669"/>
    <property type="project" value="UniProtKB-UniRule"/>
</dbReference>
<name>A0A7D5TCD3_9EURY</name>
<keyword evidence="3" id="KW-0479">Metal-binding</keyword>